<comment type="caution">
    <text evidence="2">The sequence shown here is derived from an EMBL/GenBank/DDBJ whole genome shotgun (WGS) entry which is preliminary data.</text>
</comment>
<evidence type="ECO:0000313" key="3">
    <source>
        <dbReference type="Proteomes" id="UP000652761"/>
    </source>
</evidence>
<organism evidence="2 3">
    <name type="scientific">Colocasia esculenta</name>
    <name type="common">Wild taro</name>
    <name type="synonym">Arum esculentum</name>
    <dbReference type="NCBI Taxonomy" id="4460"/>
    <lineage>
        <taxon>Eukaryota</taxon>
        <taxon>Viridiplantae</taxon>
        <taxon>Streptophyta</taxon>
        <taxon>Embryophyta</taxon>
        <taxon>Tracheophyta</taxon>
        <taxon>Spermatophyta</taxon>
        <taxon>Magnoliopsida</taxon>
        <taxon>Liliopsida</taxon>
        <taxon>Araceae</taxon>
        <taxon>Aroideae</taxon>
        <taxon>Colocasieae</taxon>
        <taxon>Colocasia</taxon>
    </lineage>
</organism>
<evidence type="ECO:0000313" key="2">
    <source>
        <dbReference type="EMBL" id="MQM07008.1"/>
    </source>
</evidence>
<accession>A0A843WK23</accession>
<keyword evidence="3" id="KW-1185">Reference proteome</keyword>
<gene>
    <name evidence="2" type="ORF">Taro_039841</name>
</gene>
<proteinExistence type="predicted"/>
<sequence length="62" mass="6688">MVLLSRVREQHNATTTNRGRATHMTPAETNGVGHKEKVTLGTPVETTQQLGENGVSPQARPP</sequence>
<feature type="region of interest" description="Disordered" evidence="1">
    <location>
        <begin position="1"/>
        <end position="35"/>
    </location>
</feature>
<dbReference type="Proteomes" id="UP000652761">
    <property type="component" value="Unassembled WGS sequence"/>
</dbReference>
<dbReference type="AlphaFoldDB" id="A0A843WK23"/>
<reference evidence="2" key="1">
    <citation type="submission" date="2017-07" db="EMBL/GenBank/DDBJ databases">
        <title>Taro Niue Genome Assembly and Annotation.</title>
        <authorList>
            <person name="Atibalentja N."/>
            <person name="Keating K."/>
            <person name="Fields C.J."/>
        </authorList>
    </citation>
    <scope>NUCLEOTIDE SEQUENCE</scope>
    <source>
        <strain evidence="2">Niue_2</strain>
        <tissue evidence="2">Leaf</tissue>
    </source>
</reference>
<feature type="region of interest" description="Disordered" evidence="1">
    <location>
        <begin position="43"/>
        <end position="62"/>
    </location>
</feature>
<dbReference type="EMBL" id="NMUH01003763">
    <property type="protein sequence ID" value="MQM07008.1"/>
    <property type="molecule type" value="Genomic_DNA"/>
</dbReference>
<feature type="compositionally biased region" description="Basic and acidic residues" evidence="1">
    <location>
        <begin position="1"/>
        <end position="11"/>
    </location>
</feature>
<name>A0A843WK23_COLES</name>
<evidence type="ECO:0000256" key="1">
    <source>
        <dbReference type="SAM" id="MobiDB-lite"/>
    </source>
</evidence>
<protein>
    <submittedName>
        <fullName evidence="2">Uncharacterized protein</fullName>
    </submittedName>
</protein>